<feature type="transmembrane region" description="Helical" evidence="7">
    <location>
        <begin position="263"/>
        <end position="283"/>
    </location>
</feature>
<evidence type="ECO:0000256" key="1">
    <source>
        <dbReference type="ARBA" id="ARBA00004141"/>
    </source>
</evidence>
<protein>
    <submittedName>
        <fullName evidence="8">AEC family transporter</fullName>
    </submittedName>
</protein>
<dbReference type="Pfam" id="PF03547">
    <property type="entry name" value="Mem_trans"/>
    <property type="match status" value="1"/>
</dbReference>
<comment type="caution">
    <text evidence="8">The sequence shown here is derived from an EMBL/GenBank/DDBJ whole genome shotgun (WGS) entry which is preliminary data.</text>
</comment>
<evidence type="ECO:0000256" key="4">
    <source>
        <dbReference type="ARBA" id="ARBA00022692"/>
    </source>
</evidence>
<dbReference type="PANTHER" id="PTHR36838:SF3">
    <property type="entry name" value="TRANSPORTER AUXIN EFFLUX CARRIER EC FAMILY"/>
    <property type="match status" value="1"/>
</dbReference>
<name>A0ABS8YRT6_9RHOB</name>
<evidence type="ECO:0000256" key="2">
    <source>
        <dbReference type="ARBA" id="ARBA00022448"/>
    </source>
</evidence>
<dbReference type="Proteomes" id="UP001521181">
    <property type="component" value="Unassembled WGS sequence"/>
</dbReference>
<keyword evidence="9" id="KW-1185">Reference proteome</keyword>
<dbReference type="PANTHER" id="PTHR36838">
    <property type="entry name" value="AUXIN EFFLUX CARRIER FAMILY PROTEIN"/>
    <property type="match status" value="1"/>
</dbReference>
<evidence type="ECO:0000256" key="7">
    <source>
        <dbReference type="SAM" id="Phobius"/>
    </source>
</evidence>
<feature type="transmembrane region" description="Helical" evidence="7">
    <location>
        <begin position="292"/>
        <end position="314"/>
    </location>
</feature>
<feature type="transmembrane region" description="Helical" evidence="7">
    <location>
        <begin position="67"/>
        <end position="88"/>
    </location>
</feature>
<evidence type="ECO:0000256" key="3">
    <source>
        <dbReference type="ARBA" id="ARBA00022475"/>
    </source>
</evidence>
<sequence length="316" mass="33148">MSALIDVILPVFLVLGFGYVVSWRGLFSDAAVDGLMRFAQNFAVPVLLARSIAMLDLSTSYDAGLMISFYVGALTSFAIGITAARVIFRRTGPDAVAIGFCCLFSNSLLLGIPITERAYGPDALAGNFAIISIHSPMLYTIGIVAMEAVRSAGTGAGLSRVGFNALMGVLRTPLVIGILCGFAIQILRKMTGHDLPGPVWAAMNMMANAALPAALFGLGGVLFRYRPEGDGRAIVMVSALSLIVHPGIAYLLGHWVFALDTAALRSAVMTAAMAPGVNAYLFANMYGAARRVAASSVLVATAASILTIWAWLAILP</sequence>
<accession>A0ABS8YRT6</accession>
<feature type="transmembrane region" description="Helical" evidence="7">
    <location>
        <begin position="199"/>
        <end position="223"/>
    </location>
</feature>
<feature type="transmembrane region" description="Helical" evidence="7">
    <location>
        <begin position="161"/>
        <end position="187"/>
    </location>
</feature>
<keyword evidence="3" id="KW-1003">Cell membrane</keyword>
<keyword evidence="2" id="KW-0813">Transport</keyword>
<feature type="transmembrane region" description="Helical" evidence="7">
    <location>
        <begin position="126"/>
        <end position="149"/>
    </location>
</feature>
<dbReference type="RefSeq" id="WP_233675607.1">
    <property type="nucleotide sequence ID" value="NZ_JAJUOS010000002.1"/>
</dbReference>
<evidence type="ECO:0000313" key="9">
    <source>
        <dbReference type="Proteomes" id="UP001521181"/>
    </source>
</evidence>
<evidence type="ECO:0000256" key="6">
    <source>
        <dbReference type="ARBA" id="ARBA00023136"/>
    </source>
</evidence>
<dbReference type="EMBL" id="JAJUOS010000002">
    <property type="protein sequence ID" value="MCE5972594.1"/>
    <property type="molecule type" value="Genomic_DNA"/>
</dbReference>
<dbReference type="InterPro" id="IPR004776">
    <property type="entry name" value="Mem_transp_PIN-like"/>
</dbReference>
<feature type="transmembrane region" description="Helical" evidence="7">
    <location>
        <begin position="95"/>
        <end position="114"/>
    </location>
</feature>
<evidence type="ECO:0000256" key="5">
    <source>
        <dbReference type="ARBA" id="ARBA00022989"/>
    </source>
</evidence>
<feature type="transmembrane region" description="Helical" evidence="7">
    <location>
        <begin position="235"/>
        <end position="257"/>
    </location>
</feature>
<keyword evidence="6 7" id="KW-0472">Membrane</keyword>
<proteinExistence type="predicted"/>
<keyword evidence="5 7" id="KW-1133">Transmembrane helix</keyword>
<comment type="subcellular location">
    <subcellularLocation>
        <location evidence="1">Membrane</location>
        <topology evidence="1">Multi-pass membrane protein</topology>
    </subcellularLocation>
</comment>
<gene>
    <name evidence="8" type="ORF">LZA78_03775</name>
</gene>
<organism evidence="8 9">
    <name type="scientific">Rhodobacter flavimaris</name>
    <dbReference type="NCBI Taxonomy" id="2907145"/>
    <lineage>
        <taxon>Bacteria</taxon>
        <taxon>Pseudomonadati</taxon>
        <taxon>Pseudomonadota</taxon>
        <taxon>Alphaproteobacteria</taxon>
        <taxon>Rhodobacterales</taxon>
        <taxon>Rhodobacter group</taxon>
        <taxon>Rhodobacter</taxon>
    </lineage>
</organism>
<keyword evidence="4 7" id="KW-0812">Transmembrane</keyword>
<evidence type="ECO:0000313" key="8">
    <source>
        <dbReference type="EMBL" id="MCE5972594.1"/>
    </source>
</evidence>
<reference evidence="8 9" key="1">
    <citation type="submission" date="2021-12" db="EMBL/GenBank/DDBJ databases">
        <title>Sinirhodobacter sp. WL0062 is a bacterium isolated from seawater.</title>
        <authorList>
            <person name="Wang L."/>
            <person name="He W."/>
            <person name="Zhang D.-F."/>
        </authorList>
    </citation>
    <scope>NUCLEOTIDE SEQUENCE [LARGE SCALE GENOMIC DNA]</scope>
    <source>
        <strain evidence="8 9">WL0062</strain>
    </source>
</reference>
<feature type="transmembrane region" description="Helical" evidence="7">
    <location>
        <begin position="7"/>
        <end position="26"/>
    </location>
</feature>